<keyword evidence="2" id="KW-0732">Signal</keyword>
<evidence type="ECO:0000256" key="2">
    <source>
        <dbReference type="SAM" id="SignalP"/>
    </source>
</evidence>
<sequence length="63" mass="6825">MGFFSQLLRLLICLILLSSNLVSCRYNVHFTVKESQGRIGDEPTPSPPPPFSLTPIPAASVAP</sequence>
<feature type="signal peptide" evidence="2">
    <location>
        <begin position="1"/>
        <end position="24"/>
    </location>
</feature>
<evidence type="ECO:0000256" key="1">
    <source>
        <dbReference type="SAM" id="MobiDB-lite"/>
    </source>
</evidence>
<dbReference type="Proteomes" id="UP000195402">
    <property type="component" value="Unassembled WGS sequence"/>
</dbReference>
<name>A0A200Q4K8_MACCD</name>
<evidence type="ECO:0000313" key="3">
    <source>
        <dbReference type="EMBL" id="OVA05405.1"/>
    </source>
</evidence>
<protein>
    <submittedName>
        <fullName evidence="3">Uncharacterized protein</fullName>
    </submittedName>
</protein>
<dbReference type="InParanoid" id="A0A200Q4K8"/>
<dbReference type="EMBL" id="MVGT01003118">
    <property type="protein sequence ID" value="OVA05405.1"/>
    <property type="molecule type" value="Genomic_DNA"/>
</dbReference>
<proteinExistence type="predicted"/>
<organism evidence="3 4">
    <name type="scientific">Macleaya cordata</name>
    <name type="common">Five-seeded plume-poppy</name>
    <name type="synonym">Bocconia cordata</name>
    <dbReference type="NCBI Taxonomy" id="56857"/>
    <lineage>
        <taxon>Eukaryota</taxon>
        <taxon>Viridiplantae</taxon>
        <taxon>Streptophyta</taxon>
        <taxon>Embryophyta</taxon>
        <taxon>Tracheophyta</taxon>
        <taxon>Spermatophyta</taxon>
        <taxon>Magnoliopsida</taxon>
        <taxon>Ranunculales</taxon>
        <taxon>Papaveraceae</taxon>
        <taxon>Papaveroideae</taxon>
        <taxon>Macleaya</taxon>
    </lineage>
</organism>
<reference evidence="3 4" key="1">
    <citation type="journal article" date="2017" name="Mol. Plant">
        <title>The Genome of Medicinal Plant Macleaya cordata Provides New Insights into Benzylisoquinoline Alkaloids Metabolism.</title>
        <authorList>
            <person name="Liu X."/>
            <person name="Liu Y."/>
            <person name="Huang P."/>
            <person name="Ma Y."/>
            <person name="Qing Z."/>
            <person name="Tang Q."/>
            <person name="Cao H."/>
            <person name="Cheng P."/>
            <person name="Zheng Y."/>
            <person name="Yuan Z."/>
            <person name="Zhou Y."/>
            <person name="Liu J."/>
            <person name="Tang Z."/>
            <person name="Zhuo Y."/>
            <person name="Zhang Y."/>
            <person name="Yu L."/>
            <person name="Huang J."/>
            <person name="Yang P."/>
            <person name="Peng Q."/>
            <person name="Zhang J."/>
            <person name="Jiang W."/>
            <person name="Zhang Z."/>
            <person name="Lin K."/>
            <person name="Ro D.K."/>
            <person name="Chen X."/>
            <person name="Xiong X."/>
            <person name="Shang Y."/>
            <person name="Huang S."/>
            <person name="Zeng J."/>
        </authorList>
    </citation>
    <scope>NUCLEOTIDE SEQUENCE [LARGE SCALE GENOMIC DNA]</scope>
    <source>
        <strain evidence="4">cv. BLH2017</strain>
        <tissue evidence="3">Root</tissue>
    </source>
</reference>
<dbReference type="AlphaFoldDB" id="A0A200Q4K8"/>
<comment type="caution">
    <text evidence="3">The sequence shown here is derived from an EMBL/GenBank/DDBJ whole genome shotgun (WGS) entry which is preliminary data.</text>
</comment>
<keyword evidence="4" id="KW-1185">Reference proteome</keyword>
<gene>
    <name evidence="3" type="ORF">BVC80_441g169</name>
</gene>
<accession>A0A200Q4K8</accession>
<evidence type="ECO:0000313" key="4">
    <source>
        <dbReference type="Proteomes" id="UP000195402"/>
    </source>
</evidence>
<feature type="chain" id="PRO_5012171050" evidence="2">
    <location>
        <begin position="25"/>
        <end position="63"/>
    </location>
</feature>
<feature type="region of interest" description="Disordered" evidence="1">
    <location>
        <begin position="36"/>
        <end position="63"/>
    </location>
</feature>